<comment type="caution">
    <text evidence="1">The sequence shown here is derived from an EMBL/GenBank/DDBJ whole genome shotgun (WGS) entry which is preliminary data.</text>
</comment>
<dbReference type="EMBL" id="JBBNAG010000013">
    <property type="protein sequence ID" value="KAK9083717.1"/>
    <property type="molecule type" value="Genomic_DNA"/>
</dbReference>
<keyword evidence="2" id="KW-1185">Reference proteome</keyword>
<dbReference type="AlphaFoldDB" id="A0AAP0E3L0"/>
<accession>A0AAP0E3L0</accession>
<proteinExistence type="predicted"/>
<evidence type="ECO:0000313" key="2">
    <source>
        <dbReference type="Proteomes" id="UP001419268"/>
    </source>
</evidence>
<gene>
    <name evidence="1" type="ORF">Scep_030188</name>
</gene>
<organism evidence="1 2">
    <name type="scientific">Stephania cephalantha</name>
    <dbReference type="NCBI Taxonomy" id="152367"/>
    <lineage>
        <taxon>Eukaryota</taxon>
        <taxon>Viridiplantae</taxon>
        <taxon>Streptophyta</taxon>
        <taxon>Embryophyta</taxon>
        <taxon>Tracheophyta</taxon>
        <taxon>Spermatophyta</taxon>
        <taxon>Magnoliopsida</taxon>
        <taxon>Ranunculales</taxon>
        <taxon>Menispermaceae</taxon>
        <taxon>Menispermoideae</taxon>
        <taxon>Cissampelideae</taxon>
        <taxon>Stephania</taxon>
    </lineage>
</organism>
<reference evidence="1 2" key="1">
    <citation type="submission" date="2024-01" db="EMBL/GenBank/DDBJ databases">
        <title>Genome assemblies of Stephania.</title>
        <authorList>
            <person name="Yang L."/>
        </authorList>
    </citation>
    <scope>NUCLEOTIDE SEQUENCE [LARGE SCALE GENOMIC DNA]</scope>
    <source>
        <strain evidence="1">JXDWG</strain>
        <tissue evidence="1">Leaf</tissue>
    </source>
</reference>
<dbReference type="Proteomes" id="UP001419268">
    <property type="component" value="Unassembled WGS sequence"/>
</dbReference>
<sequence length="97" mass="11016">MSISWYDDRIPSSITDSPNPHKLSNMVLQGLEYEHAHVPSKVSSNPLLFSYGLRNRTLDPNELPDIYLQGKSFLVPKLLHICPTMSKETHCVAFFSI</sequence>
<protein>
    <submittedName>
        <fullName evidence="1">Uncharacterized protein</fullName>
    </submittedName>
</protein>
<evidence type="ECO:0000313" key="1">
    <source>
        <dbReference type="EMBL" id="KAK9083717.1"/>
    </source>
</evidence>
<name>A0AAP0E3L0_9MAGN</name>